<keyword evidence="2" id="KW-0175">Coiled coil</keyword>
<dbReference type="Proteomes" id="UP000189580">
    <property type="component" value="Chromosome a"/>
</dbReference>
<evidence type="ECO:0000256" key="2">
    <source>
        <dbReference type="SAM" id="Coils"/>
    </source>
</evidence>
<keyword evidence="7" id="KW-1185">Reference proteome</keyword>
<comment type="caution">
    <text evidence="1">Lacks conserved residue(s) required for the propagation of feature annotation.</text>
</comment>
<keyword evidence="1" id="KW-0245">EGF-like domain</keyword>
<proteinExistence type="predicted"/>
<organism evidence="6 7">
    <name type="scientific">Sugiyamaella lignohabitans</name>
    <dbReference type="NCBI Taxonomy" id="796027"/>
    <lineage>
        <taxon>Eukaryota</taxon>
        <taxon>Fungi</taxon>
        <taxon>Dikarya</taxon>
        <taxon>Ascomycota</taxon>
        <taxon>Saccharomycotina</taxon>
        <taxon>Dipodascomycetes</taxon>
        <taxon>Dipodascales</taxon>
        <taxon>Trichomonascaceae</taxon>
        <taxon>Sugiyamaella</taxon>
    </lineage>
</organism>
<dbReference type="Pfam" id="PF12955">
    <property type="entry name" value="Vps3844_C"/>
    <property type="match status" value="1"/>
</dbReference>
<evidence type="ECO:0000313" key="7">
    <source>
        <dbReference type="Proteomes" id="UP000189580"/>
    </source>
</evidence>
<dbReference type="RefSeq" id="XP_018735349.1">
    <property type="nucleotide sequence ID" value="XM_018878002.1"/>
</dbReference>
<feature type="domain" description="EGF-like" evidence="5">
    <location>
        <begin position="363"/>
        <end position="402"/>
    </location>
</feature>
<dbReference type="CDD" id="cd00054">
    <property type="entry name" value="EGF_CA"/>
    <property type="match status" value="1"/>
</dbReference>
<dbReference type="InterPro" id="IPR053065">
    <property type="entry name" value="Archenteron_Induction-Rel"/>
</dbReference>
<dbReference type="PANTHER" id="PTHR36853">
    <property type="entry name" value="EXPRESSED PROTEIN"/>
    <property type="match status" value="1"/>
</dbReference>
<dbReference type="PROSITE" id="PS50026">
    <property type="entry name" value="EGF_3"/>
    <property type="match status" value="1"/>
</dbReference>
<dbReference type="PANTHER" id="PTHR36853:SF1">
    <property type="entry name" value="DUF3844 DOMAIN-CONTAINING PROTEIN"/>
    <property type="match status" value="1"/>
</dbReference>
<evidence type="ECO:0000256" key="1">
    <source>
        <dbReference type="PROSITE-ProRule" id="PRU00076"/>
    </source>
</evidence>
<evidence type="ECO:0000256" key="3">
    <source>
        <dbReference type="SAM" id="MobiDB-lite"/>
    </source>
</evidence>
<feature type="compositionally biased region" description="Basic and acidic residues" evidence="3">
    <location>
        <begin position="299"/>
        <end position="308"/>
    </location>
</feature>
<dbReference type="KEGG" id="slb:AWJ20_1150"/>
<reference evidence="6 7" key="1">
    <citation type="submission" date="2016-02" db="EMBL/GenBank/DDBJ databases">
        <title>Complete genome sequence and transcriptome regulation of the pentose utilising yeast Sugiyamaella lignohabitans.</title>
        <authorList>
            <person name="Bellasio M."/>
            <person name="Peymann A."/>
            <person name="Valli M."/>
            <person name="Sipitzky M."/>
            <person name="Graf A."/>
            <person name="Sauer M."/>
            <person name="Marx H."/>
            <person name="Mattanovich D."/>
        </authorList>
    </citation>
    <scope>NUCLEOTIDE SEQUENCE [LARGE SCALE GENOMIC DNA]</scope>
    <source>
        <strain evidence="6 7">CBS 10342</strain>
    </source>
</reference>
<dbReference type="EMBL" id="CP014501">
    <property type="protein sequence ID" value="ANB12872.1"/>
    <property type="molecule type" value="Genomic_DNA"/>
</dbReference>
<dbReference type="GO" id="GO:0005783">
    <property type="term" value="C:endoplasmic reticulum"/>
    <property type="evidence" value="ECO:0007669"/>
    <property type="project" value="TreeGrafter"/>
</dbReference>
<feature type="compositionally biased region" description="Basic residues" evidence="3">
    <location>
        <begin position="309"/>
        <end position="318"/>
    </location>
</feature>
<dbReference type="OrthoDB" id="5583277at2759"/>
<evidence type="ECO:0000313" key="6">
    <source>
        <dbReference type="EMBL" id="ANB12872.1"/>
    </source>
</evidence>
<evidence type="ECO:0000259" key="5">
    <source>
        <dbReference type="PROSITE" id="PS50026"/>
    </source>
</evidence>
<gene>
    <name evidence="6" type="ORF">AWJ20_1150</name>
</gene>
<keyword evidence="4" id="KW-0812">Transmembrane</keyword>
<keyword evidence="4" id="KW-0472">Membrane</keyword>
<accession>A0A167DFW3</accession>
<dbReference type="InterPro" id="IPR000742">
    <property type="entry name" value="EGF"/>
</dbReference>
<keyword evidence="4" id="KW-1133">Transmembrane helix</keyword>
<feature type="transmembrane region" description="Helical" evidence="4">
    <location>
        <begin position="422"/>
        <end position="444"/>
    </location>
</feature>
<feature type="compositionally biased region" description="Basic residues" evidence="3">
    <location>
        <begin position="282"/>
        <end position="298"/>
    </location>
</feature>
<dbReference type="GeneID" id="30032921"/>
<feature type="region of interest" description="Disordered" evidence="3">
    <location>
        <begin position="265"/>
        <end position="327"/>
    </location>
</feature>
<dbReference type="AlphaFoldDB" id="A0A167DFW3"/>
<dbReference type="InterPro" id="IPR024382">
    <property type="entry name" value="Vps3844_C"/>
</dbReference>
<evidence type="ECO:0000256" key="4">
    <source>
        <dbReference type="SAM" id="Phobius"/>
    </source>
</evidence>
<sequence length="460" mass="50958">MKLTNFYTSGLASAVVMASSVKGDADCNSGSVYIFNGGSDKVHHDQQKPLVMNMDQTQLVLADFAGVDDAETIKDLNDAYLIENIRSKYHTHQGLLSKGQPQQPVVVMVENLPENRRKEFLGASPAFTIDWEHAHDGFFPELVEKWAKAAEDLYNQAKHLVAEGSYFITGRKTIDWNRMRSVHIGRDESDEHVRAVQDEAQDLRLAVSNLVDKDDRAFIHLTSLAKDCKDSYEDSVQTIEDALHELISNAHVGYRVAVIVPPGASCSSSDDNEDQDHESKHQGKKHHGNKHHGKKHHNKDSDKTEYNKKSHSKHHNKNSNHIVSEDDQAEVRLPLDRRDLPVSPAPNSKGDVRATFAANGFKTLEKCEQSTNSCSGHGSCVSTNYGTFVCACKPSYDASKKKTTNWGGSACQKKDVSIEFQLFFWTGLGILLALYWAISVLFSIGSEPLPGILGVAKKSA</sequence>
<protein>
    <recommendedName>
        <fullName evidence="5">EGF-like domain-containing protein</fullName>
    </recommendedName>
</protein>
<feature type="coiled-coil region" evidence="2">
    <location>
        <begin position="193"/>
        <end position="249"/>
    </location>
</feature>
<name>A0A167DFW3_9ASCO</name>